<accession>U7DZK7</accession>
<organism evidence="1 2">
    <name type="scientific">Populus trichocarpa</name>
    <name type="common">Western balsam poplar</name>
    <name type="synonym">Populus balsamifera subsp. trichocarpa</name>
    <dbReference type="NCBI Taxonomy" id="3694"/>
    <lineage>
        <taxon>Eukaryota</taxon>
        <taxon>Viridiplantae</taxon>
        <taxon>Streptophyta</taxon>
        <taxon>Embryophyta</taxon>
        <taxon>Tracheophyta</taxon>
        <taxon>Spermatophyta</taxon>
        <taxon>Magnoliopsida</taxon>
        <taxon>eudicotyledons</taxon>
        <taxon>Gunneridae</taxon>
        <taxon>Pentapetalae</taxon>
        <taxon>rosids</taxon>
        <taxon>fabids</taxon>
        <taxon>Malpighiales</taxon>
        <taxon>Salicaceae</taxon>
        <taxon>Saliceae</taxon>
        <taxon>Populus</taxon>
    </lineage>
</organism>
<name>U7DZK7_POPTR</name>
<keyword evidence="2" id="KW-1185">Reference proteome</keyword>
<sequence length="131" mass="13740">MAAKAPRALLVCPSAQGRADQAAPARTQCYFGSCPTRPKASLGPCLAVPTPKCQTAFGQSSCGRGNALCTRAGPNAILGPALLGPRLALVHPWQCPPQSATWRLDFGAEEAGQARRRAWVVHPKNGTQAPR</sequence>
<protein>
    <submittedName>
        <fullName evidence="1">Uncharacterized protein</fullName>
    </submittedName>
</protein>
<evidence type="ECO:0000313" key="1">
    <source>
        <dbReference type="EMBL" id="PNT42990.1"/>
    </source>
</evidence>
<dbReference type="AlphaFoldDB" id="U7DZK7"/>
<dbReference type="Proteomes" id="UP000006729">
    <property type="component" value="Chromosome 3"/>
</dbReference>
<dbReference type="InParanoid" id="U7DZK7"/>
<reference evidence="1 2" key="1">
    <citation type="journal article" date="2006" name="Science">
        <title>The genome of black cottonwood, Populus trichocarpa (Torr. &amp; Gray).</title>
        <authorList>
            <person name="Tuskan G.A."/>
            <person name="Difazio S."/>
            <person name="Jansson S."/>
            <person name="Bohlmann J."/>
            <person name="Grigoriev I."/>
            <person name="Hellsten U."/>
            <person name="Putnam N."/>
            <person name="Ralph S."/>
            <person name="Rombauts S."/>
            <person name="Salamov A."/>
            <person name="Schein J."/>
            <person name="Sterck L."/>
            <person name="Aerts A."/>
            <person name="Bhalerao R.R."/>
            <person name="Bhalerao R.P."/>
            <person name="Blaudez D."/>
            <person name="Boerjan W."/>
            <person name="Brun A."/>
            <person name="Brunner A."/>
            <person name="Busov V."/>
            <person name="Campbell M."/>
            <person name="Carlson J."/>
            <person name="Chalot M."/>
            <person name="Chapman J."/>
            <person name="Chen G.L."/>
            <person name="Cooper D."/>
            <person name="Coutinho P.M."/>
            <person name="Couturier J."/>
            <person name="Covert S."/>
            <person name="Cronk Q."/>
            <person name="Cunningham R."/>
            <person name="Davis J."/>
            <person name="Degroeve S."/>
            <person name="Dejardin A."/>
            <person name="Depamphilis C."/>
            <person name="Detter J."/>
            <person name="Dirks B."/>
            <person name="Dubchak I."/>
            <person name="Duplessis S."/>
            <person name="Ehlting J."/>
            <person name="Ellis B."/>
            <person name="Gendler K."/>
            <person name="Goodstein D."/>
            <person name="Gribskov M."/>
            <person name="Grimwood J."/>
            <person name="Groover A."/>
            <person name="Gunter L."/>
            <person name="Hamberger B."/>
            <person name="Heinze B."/>
            <person name="Helariutta Y."/>
            <person name="Henrissat B."/>
            <person name="Holligan D."/>
            <person name="Holt R."/>
            <person name="Huang W."/>
            <person name="Islam-Faridi N."/>
            <person name="Jones S."/>
            <person name="Jones-Rhoades M."/>
            <person name="Jorgensen R."/>
            <person name="Joshi C."/>
            <person name="Kangasjarvi J."/>
            <person name="Karlsson J."/>
            <person name="Kelleher C."/>
            <person name="Kirkpatrick R."/>
            <person name="Kirst M."/>
            <person name="Kohler A."/>
            <person name="Kalluri U."/>
            <person name="Larimer F."/>
            <person name="Leebens-Mack J."/>
            <person name="Leple J.C."/>
            <person name="Locascio P."/>
            <person name="Lou Y."/>
            <person name="Lucas S."/>
            <person name="Martin F."/>
            <person name="Montanini B."/>
            <person name="Napoli C."/>
            <person name="Nelson D.R."/>
            <person name="Nelson C."/>
            <person name="Nieminen K."/>
            <person name="Nilsson O."/>
            <person name="Pereda V."/>
            <person name="Peter G."/>
            <person name="Philippe R."/>
            <person name="Pilate G."/>
            <person name="Poliakov A."/>
            <person name="Razumovskaya J."/>
            <person name="Richardson P."/>
            <person name="Rinaldi C."/>
            <person name="Ritland K."/>
            <person name="Rouze P."/>
            <person name="Ryaboy D."/>
            <person name="Schmutz J."/>
            <person name="Schrader J."/>
            <person name="Segerman B."/>
            <person name="Shin H."/>
            <person name="Siddiqui A."/>
            <person name="Sterky F."/>
            <person name="Terry A."/>
            <person name="Tsai C.J."/>
            <person name="Uberbacher E."/>
            <person name="Unneberg P."/>
            <person name="Vahala J."/>
            <person name="Wall K."/>
            <person name="Wessler S."/>
            <person name="Yang G."/>
            <person name="Yin T."/>
            <person name="Douglas C."/>
            <person name="Marra M."/>
            <person name="Sandberg G."/>
            <person name="Van de Peer Y."/>
            <person name="Rokhsar D."/>
        </authorList>
    </citation>
    <scope>NUCLEOTIDE SEQUENCE [LARGE SCALE GENOMIC DNA]</scope>
    <source>
        <strain evidence="2">cv. Nisqually</strain>
    </source>
</reference>
<dbReference type="HOGENOM" id="CLU_1931139_0_0_1"/>
<evidence type="ECO:0000313" key="2">
    <source>
        <dbReference type="Proteomes" id="UP000006729"/>
    </source>
</evidence>
<proteinExistence type="predicted"/>
<gene>
    <name evidence="1" type="ORF">POPTR_003G007100</name>
</gene>
<dbReference type="EMBL" id="CM009292">
    <property type="protein sequence ID" value="PNT42990.1"/>
    <property type="molecule type" value="Genomic_DNA"/>
</dbReference>